<keyword evidence="2" id="KW-1185">Reference proteome</keyword>
<proteinExistence type="predicted"/>
<comment type="caution">
    <text evidence="1">The sequence shown here is derived from an EMBL/GenBank/DDBJ whole genome shotgun (WGS) entry which is preliminary data.</text>
</comment>
<dbReference type="Proteomes" id="UP000215914">
    <property type="component" value="Unassembled WGS sequence"/>
</dbReference>
<evidence type="ECO:0000313" key="1">
    <source>
        <dbReference type="EMBL" id="KAF5780880.1"/>
    </source>
</evidence>
<sequence length="118" mass="13618">MHKLGNLEKLVIKTPDNELLRRSRTLRLEHASMVEGNGPENEFVCAVNSSKCVKLLNTLGSGPANRLPNKTNDWRFESLPRFVLSSPEKLFDERESRFRDENEYINSGISPENELEWM</sequence>
<dbReference type="Gramene" id="mRNA:HanXRQr2_Chr11g0477021">
    <property type="protein sequence ID" value="CDS:HanXRQr2_Chr11g0477021.1"/>
    <property type="gene ID" value="HanXRQr2_Chr11g0477021"/>
</dbReference>
<protein>
    <submittedName>
        <fullName evidence="1">Uncharacterized protein</fullName>
    </submittedName>
</protein>
<dbReference type="AlphaFoldDB" id="A0A9K3HMC6"/>
<dbReference type="EMBL" id="MNCJ02000326">
    <property type="protein sequence ID" value="KAF5780880.1"/>
    <property type="molecule type" value="Genomic_DNA"/>
</dbReference>
<gene>
    <name evidence="1" type="ORF">HanXRQr2_Chr11g0477021</name>
</gene>
<organism evidence="1 2">
    <name type="scientific">Helianthus annuus</name>
    <name type="common">Common sunflower</name>
    <dbReference type="NCBI Taxonomy" id="4232"/>
    <lineage>
        <taxon>Eukaryota</taxon>
        <taxon>Viridiplantae</taxon>
        <taxon>Streptophyta</taxon>
        <taxon>Embryophyta</taxon>
        <taxon>Tracheophyta</taxon>
        <taxon>Spermatophyta</taxon>
        <taxon>Magnoliopsida</taxon>
        <taxon>eudicotyledons</taxon>
        <taxon>Gunneridae</taxon>
        <taxon>Pentapetalae</taxon>
        <taxon>asterids</taxon>
        <taxon>campanulids</taxon>
        <taxon>Asterales</taxon>
        <taxon>Asteraceae</taxon>
        <taxon>Asteroideae</taxon>
        <taxon>Heliantheae alliance</taxon>
        <taxon>Heliantheae</taxon>
        <taxon>Helianthus</taxon>
    </lineage>
</organism>
<reference evidence="1" key="1">
    <citation type="journal article" date="2017" name="Nature">
        <title>The sunflower genome provides insights into oil metabolism, flowering and Asterid evolution.</title>
        <authorList>
            <person name="Badouin H."/>
            <person name="Gouzy J."/>
            <person name="Grassa C.J."/>
            <person name="Murat F."/>
            <person name="Staton S.E."/>
            <person name="Cottret L."/>
            <person name="Lelandais-Briere C."/>
            <person name="Owens G.L."/>
            <person name="Carrere S."/>
            <person name="Mayjonade B."/>
            <person name="Legrand L."/>
            <person name="Gill N."/>
            <person name="Kane N.C."/>
            <person name="Bowers J.E."/>
            <person name="Hubner S."/>
            <person name="Bellec A."/>
            <person name="Berard A."/>
            <person name="Berges H."/>
            <person name="Blanchet N."/>
            <person name="Boniface M.C."/>
            <person name="Brunel D."/>
            <person name="Catrice O."/>
            <person name="Chaidir N."/>
            <person name="Claudel C."/>
            <person name="Donnadieu C."/>
            <person name="Faraut T."/>
            <person name="Fievet G."/>
            <person name="Helmstetter N."/>
            <person name="King M."/>
            <person name="Knapp S.J."/>
            <person name="Lai Z."/>
            <person name="Le Paslier M.C."/>
            <person name="Lippi Y."/>
            <person name="Lorenzon L."/>
            <person name="Mandel J.R."/>
            <person name="Marage G."/>
            <person name="Marchand G."/>
            <person name="Marquand E."/>
            <person name="Bret-Mestries E."/>
            <person name="Morien E."/>
            <person name="Nambeesan S."/>
            <person name="Nguyen T."/>
            <person name="Pegot-Espagnet P."/>
            <person name="Pouilly N."/>
            <person name="Raftis F."/>
            <person name="Sallet E."/>
            <person name="Schiex T."/>
            <person name="Thomas J."/>
            <person name="Vandecasteele C."/>
            <person name="Vares D."/>
            <person name="Vear F."/>
            <person name="Vautrin S."/>
            <person name="Crespi M."/>
            <person name="Mangin B."/>
            <person name="Burke J.M."/>
            <person name="Salse J."/>
            <person name="Munos S."/>
            <person name="Vincourt P."/>
            <person name="Rieseberg L.H."/>
            <person name="Langlade N.B."/>
        </authorList>
    </citation>
    <scope>NUCLEOTIDE SEQUENCE</scope>
    <source>
        <tissue evidence="1">Leaves</tissue>
    </source>
</reference>
<reference evidence="1" key="2">
    <citation type="submission" date="2020-06" db="EMBL/GenBank/DDBJ databases">
        <title>Helianthus annuus Genome sequencing and assembly Release 2.</title>
        <authorList>
            <person name="Gouzy J."/>
            <person name="Langlade N."/>
            <person name="Munos S."/>
        </authorList>
    </citation>
    <scope>NUCLEOTIDE SEQUENCE</scope>
    <source>
        <tissue evidence="1">Leaves</tissue>
    </source>
</reference>
<accession>A0A9K3HMC6</accession>
<evidence type="ECO:0000313" key="2">
    <source>
        <dbReference type="Proteomes" id="UP000215914"/>
    </source>
</evidence>
<name>A0A9K3HMC6_HELAN</name>